<name>A0A6N2LNX9_SALVM</name>
<accession>A0A6N2LNX9</accession>
<organism evidence="1">
    <name type="scientific">Salix viminalis</name>
    <name type="common">Common osier</name>
    <name type="synonym">Basket willow</name>
    <dbReference type="NCBI Taxonomy" id="40686"/>
    <lineage>
        <taxon>Eukaryota</taxon>
        <taxon>Viridiplantae</taxon>
        <taxon>Streptophyta</taxon>
        <taxon>Embryophyta</taxon>
        <taxon>Tracheophyta</taxon>
        <taxon>Spermatophyta</taxon>
        <taxon>Magnoliopsida</taxon>
        <taxon>eudicotyledons</taxon>
        <taxon>Gunneridae</taxon>
        <taxon>Pentapetalae</taxon>
        <taxon>rosids</taxon>
        <taxon>fabids</taxon>
        <taxon>Malpighiales</taxon>
        <taxon>Salicaceae</taxon>
        <taxon>Saliceae</taxon>
        <taxon>Salix</taxon>
    </lineage>
</organism>
<proteinExistence type="predicted"/>
<evidence type="ECO:0000313" key="1">
    <source>
        <dbReference type="EMBL" id="VFU37195.1"/>
    </source>
</evidence>
<reference evidence="1" key="1">
    <citation type="submission" date="2019-03" db="EMBL/GenBank/DDBJ databases">
        <authorList>
            <person name="Mank J."/>
            <person name="Almeida P."/>
        </authorList>
    </citation>
    <scope>NUCLEOTIDE SEQUENCE</scope>
    <source>
        <strain evidence="1">78183</strain>
    </source>
</reference>
<dbReference type="EMBL" id="CAADRP010001224">
    <property type="protein sequence ID" value="VFU37195.1"/>
    <property type="molecule type" value="Genomic_DNA"/>
</dbReference>
<dbReference type="AlphaFoldDB" id="A0A6N2LNX9"/>
<gene>
    <name evidence="1" type="ORF">SVIM_LOCUS194281</name>
</gene>
<sequence length="94" mass="11003">MTISECNHGKHCFTSKNDKQPCKGNPTALAFHPINTSLICHTNSHNKFYSYLSRDRILHCGRVAWGFKRLIWFWHYLWLPSLASELLRAERRGS</sequence>
<protein>
    <submittedName>
        <fullName evidence="1">Uncharacterized protein</fullName>
    </submittedName>
</protein>